<comment type="caution">
    <text evidence="4">The sequence shown here is derived from an EMBL/GenBank/DDBJ whole genome shotgun (WGS) entry which is preliminary data.</text>
</comment>
<dbReference type="GO" id="GO:0008170">
    <property type="term" value="F:N-methyltransferase activity"/>
    <property type="evidence" value="ECO:0007669"/>
    <property type="project" value="InterPro"/>
</dbReference>
<dbReference type="AlphaFoldDB" id="A0A0F9SRG0"/>
<dbReference type="GO" id="GO:0003677">
    <property type="term" value="F:DNA binding"/>
    <property type="evidence" value="ECO:0007669"/>
    <property type="project" value="InterPro"/>
</dbReference>
<gene>
    <name evidence="4" type="ORF">LCGC14_0484700</name>
</gene>
<dbReference type="InterPro" id="IPR002941">
    <property type="entry name" value="DNA_methylase_N4/N6"/>
</dbReference>
<dbReference type="SUPFAM" id="SSF53335">
    <property type="entry name" value="S-adenosyl-L-methionine-dependent methyltransferases"/>
    <property type="match status" value="1"/>
</dbReference>
<dbReference type="PRINTS" id="PR00508">
    <property type="entry name" value="S21N4MTFRASE"/>
</dbReference>
<name>A0A0F9SRG0_9ZZZZ</name>
<dbReference type="InterPro" id="IPR001091">
    <property type="entry name" value="RM_Methyltransferase"/>
</dbReference>
<proteinExistence type="predicted"/>
<sequence length="285" mass="33002">SIMLELHPSKIPEDLKKYFKPKRKYGPWILRNSIIWYKRNPIPNSAKDRFTTDFEYIFFFVKSRKYFFEQQLEPYAEATINDDRFGKTDLNITTIKEGYEEAGAQDPIEMKKRIFGKGLTLGRNKRCVWDVTTKSFPEAHFAVYPEKLIETPIKAGCPEFVCVKCGVPREKIMKPTEEYAKFLGKGYHEHNNDEQEGFGQPKKDGFKTMNAEYRMTGYTDCGCKVGFDGGVVLDPFFGSGTVGVVAMKNNRHFVGIELNPEYVVLVEKRLKPFLEQRKLPEVLEE</sequence>
<feature type="domain" description="DNA methylase N-4/N-6" evidence="3">
    <location>
        <begin position="26"/>
        <end position="158"/>
    </location>
</feature>
<feature type="non-terminal residue" evidence="4">
    <location>
        <position position="1"/>
    </location>
</feature>
<evidence type="ECO:0000256" key="1">
    <source>
        <dbReference type="ARBA" id="ARBA00022603"/>
    </source>
</evidence>
<feature type="domain" description="DNA methylase N-4/N-6" evidence="3">
    <location>
        <begin position="228"/>
        <end position="267"/>
    </location>
</feature>
<protein>
    <recommendedName>
        <fullName evidence="3">DNA methylase N-4/N-6 domain-containing protein</fullName>
    </recommendedName>
</protein>
<dbReference type="Gene3D" id="3.40.50.150">
    <property type="entry name" value="Vaccinia Virus protein VP39"/>
    <property type="match status" value="2"/>
</dbReference>
<organism evidence="4">
    <name type="scientific">marine sediment metagenome</name>
    <dbReference type="NCBI Taxonomy" id="412755"/>
    <lineage>
        <taxon>unclassified sequences</taxon>
        <taxon>metagenomes</taxon>
        <taxon>ecological metagenomes</taxon>
    </lineage>
</organism>
<dbReference type="Pfam" id="PF01555">
    <property type="entry name" value="N6_N4_Mtase"/>
    <property type="match status" value="2"/>
</dbReference>
<dbReference type="InterPro" id="IPR029063">
    <property type="entry name" value="SAM-dependent_MTases_sf"/>
</dbReference>
<keyword evidence="2" id="KW-0808">Transferase</keyword>
<accession>A0A0F9SRG0</accession>
<dbReference type="EMBL" id="LAZR01000534">
    <property type="protein sequence ID" value="KKN65082.1"/>
    <property type="molecule type" value="Genomic_DNA"/>
</dbReference>
<evidence type="ECO:0000313" key="4">
    <source>
        <dbReference type="EMBL" id="KKN65082.1"/>
    </source>
</evidence>
<evidence type="ECO:0000256" key="2">
    <source>
        <dbReference type="ARBA" id="ARBA00022679"/>
    </source>
</evidence>
<keyword evidence="1" id="KW-0489">Methyltransferase</keyword>
<evidence type="ECO:0000259" key="3">
    <source>
        <dbReference type="Pfam" id="PF01555"/>
    </source>
</evidence>
<reference evidence="4" key="1">
    <citation type="journal article" date="2015" name="Nature">
        <title>Complex archaea that bridge the gap between prokaryotes and eukaryotes.</title>
        <authorList>
            <person name="Spang A."/>
            <person name="Saw J.H."/>
            <person name="Jorgensen S.L."/>
            <person name="Zaremba-Niedzwiedzka K."/>
            <person name="Martijn J."/>
            <person name="Lind A.E."/>
            <person name="van Eijk R."/>
            <person name="Schleper C."/>
            <person name="Guy L."/>
            <person name="Ettema T.J."/>
        </authorList>
    </citation>
    <scope>NUCLEOTIDE SEQUENCE</scope>
</reference>
<dbReference type="GO" id="GO:0032259">
    <property type="term" value="P:methylation"/>
    <property type="evidence" value="ECO:0007669"/>
    <property type="project" value="UniProtKB-KW"/>
</dbReference>